<dbReference type="SMART" id="SM00418">
    <property type="entry name" value="HTH_ARSR"/>
    <property type="match status" value="1"/>
</dbReference>
<dbReference type="Gene3D" id="1.10.10.10">
    <property type="entry name" value="Winged helix-like DNA-binding domain superfamily/Winged helix DNA-binding domain"/>
    <property type="match status" value="1"/>
</dbReference>
<name>A0ABX0M5Z8_9BURK</name>
<dbReference type="PRINTS" id="PR00778">
    <property type="entry name" value="HTHARSR"/>
</dbReference>
<dbReference type="InterPro" id="IPR001845">
    <property type="entry name" value="HTH_ArsR_DNA-bd_dom"/>
</dbReference>
<dbReference type="PANTHER" id="PTHR43132:SF9">
    <property type="entry name" value="ARSR FAMILY TRANSCRIPTIONAL REGULATORY PROTEIN"/>
    <property type="match status" value="1"/>
</dbReference>
<evidence type="ECO:0000313" key="5">
    <source>
        <dbReference type="EMBL" id="NHZ41724.1"/>
    </source>
</evidence>
<reference evidence="5 6" key="1">
    <citation type="submission" date="2019-09" db="EMBL/GenBank/DDBJ databases">
        <title>Taxonomy of Antarctic Massilia spp.: description of Massilia rubra sp. nov., Massilia aquatica sp. nov., Massilia mucilaginosa sp. nov., Massilia frigida sp. nov. isolated from streams, lakes and regoliths.</title>
        <authorList>
            <person name="Holochova P."/>
            <person name="Sedlacek I."/>
            <person name="Kralova S."/>
            <person name="Maslanova I."/>
            <person name="Busse H.-J."/>
            <person name="Stankova E."/>
            <person name="Vrbovska V."/>
            <person name="Kovarovic V."/>
            <person name="Bartak M."/>
            <person name="Svec P."/>
            <person name="Pantucek R."/>
        </authorList>
    </citation>
    <scope>NUCLEOTIDE SEQUENCE [LARGE SCALE GENOMIC DNA]</scope>
    <source>
        <strain evidence="5 6">CCM 8693</strain>
    </source>
</reference>
<dbReference type="NCBIfam" id="NF033788">
    <property type="entry name" value="HTH_metalloreg"/>
    <property type="match status" value="1"/>
</dbReference>
<keyword evidence="3" id="KW-0804">Transcription</keyword>
<dbReference type="EMBL" id="VVIW01000008">
    <property type="protein sequence ID" value="NHZ41724.1"/>
    <property type="molecule type" value="Genomic_DNA"/>
</dbReference>
<dbReference type="InterPro" id="IPR036390">
    <property type="entry name" value="WH_DNA-bd_sf"/>
</dbReference>
<dbReference type="InterPro" id="IPR036388">
    <property type="entry name" value="WH-like_DNA-bd_sf"/>
</dbReference>
<evidence type="ECO:0000259" key="4">
    <source>
        <dbReference type="PROSITE" id="PS50987"/>
    </source>
</evidence>
<keyword evidence="2" id="KW-0238">DNA-binding</keyword>
<evidence type="ECO:0000256" key="2">
    <source>
        <dbReference type="ARBA" id="ARBA00023125"/>
    </source>
</evidence>
<dbReference type="InterPro" id="IPR011991">
    <property type="entry name" value="ArsR-like_HTH"/>
</dbReference>
<dbReference type="PROSITE" id="PS50987">
    <property type="entry name" value="HTH_ARSR_2"/>
    <property type="match status" value="1"/>
</dbReference>
<sequence>MSEVFEEVSNYFALLSEPTRLKILHALCNGERTVGAIVGDIGATQANVSRQLNMLYRARILGRRKEGAQVYYRIEDQNTIALCRTVCSQMAEKVKSSRRMGQGAIQGFMGADA</sequence>
<protein>
    <submittedName>
        <fullName evidence="5">Winged helix-turn-helix transcriptional regulator</fullName>
    </submittedName>
</protein>
<organism evidence="5 6">
    <name type="scientific">Massilia aquatica</name>
    <dbReference type="NCBI Taxonomy" id="2609000"/>
    <lineage>
        <taxon>Bacteria</taxon>
        <taxon>Pseudomonadati</taxon>
        <taxon>Pseudomonadota</taxon>
        <taxon>Betaproteobacteria</taxon>
        <taxon>Burkholderiales</taxon>
        <taxon>Oxalobacteraceae</taxon>
        <taxon>Telluria group</taxon>
        <taxon>Massilia</taxon>
    </lineage>
</organism>
<dbReference type="PANTHER" id="PTHR43132">
    <property type="entry name" value="ARSENICAL RESISTANCE OPERON REPRESSOR ARSR-RELATED"/>
    <property type="match status" value="1"/>
</dbReference>
<dbReference type="Pfam" id="PF01022">
    <property type="entry name" value="HTH_5"/>
    <property type="match status" value="1"/>
</dbReference>
<accession>A0ABX0M5Z8</accession>
<comment type="caution">
    <text evidence="5">The sequence shown here is derived from an EMBL/GenBank/DDBJ whole genome shotgun (WGS) entry which is preliminary data.</text>
</comment>
<evidence type="ECO:0000256" key="3">
    <source>
        <dbReference type="ARBA" id="ARBA00023163"/>
    </source>
</evidence>
<dbReference type="CDD" id="cd00090">
    <property type="entry name" value="HTH_ARSR"/>
    <property type="match status" value="1"/>
</dbReference>
<dbReference type="InterPro" id="IPR051011">
    <property type="entry name" value="Metal_resp_trans_reg"/>
</dbReference>
<gene>
    <name evidence="5" type="ORF">F1609_16370</name>
</gene>
<evidence type="ECO:0000313" key="6">
    <source>
        <dbReference type="Proteomes" id="UP000819052"/>
    </source>
</evidence>
<dbReference type="SUPFAM" id="SSF46785">
    <property type="entry name" value="Winged helix' DNA-binding domain"/>
    <property type="match status" value="1"/>
</dbReference>
<keyword evidence="1" id="KW-0805">Transcription regulation</keyword>
<evidence type="ECO:0000256" key="1">
    <source>
        <dbReference type="ARBA" id="ARBA00023015"/>
    </source>
</evidence>
<keyword evidence="6" id="KW-1185">Reference proteome</keyword>
<dbReference type="Proteomes" id="UP000819052">
    <property type="component" value="Unassembled WGS sequence"/>
</dbReference>
<feature type="domain" description="HTH arsR-type" evidence="4">
    <location>
        <begin position="1"/>
        <end position="94"/>
    </location>
</feature>
<proteinExistence type="predicted"/>